<evidence type="ECO:0000256" key="5">
    <source>
        <dbReference type="ARBA" id="ARBA00023080"/>
    </source>
</evidence>
<evidence type="ECO:0000313" key="10">
    <source>
        <dbReference type="Proteomes" id="UP000199208"/>
    </source>
</evidence>
<sequence>MTLKIRNISDNPLPAYETKGAAGMDLRAWLEEPLELKPFERKLIRTGLFIEIPEGYEGQVRPRSGLSIRHGLTLVNCVGTIDSDYRGELCIPVINLGQEPFVLENGMRIAQLILAQCAQLPVVEVFETEALTETERGTGGFGSTGKH</sequence>
<gene>
    <name evidence="7" type="primary">dut</name>
    <name evidence="9" type="ORF">SAMN03080599_00429</name>
</gene>
<dbReference type="CDD" id="cd07557">
    <property type="entry name" value="trimeric_dUTPase"/>
    <property type="match status" value="1"/>
</dbReference>
<dbReference type="GO" id="GO:0004170">
    <property type="term" value="F:dUTP diphosphatase activity"/>
    <property type="evidence" value="ECO:0007669"/>
    <property type="project" value="UniProtKB-UniRule"/>
</dbReference>
<dbReference type="GO" id="GO:0006226">
    <property type="term" value="P:dUMP biosynthetic process"/>
    <property type="evidence" value="ECO:0007669"/>
    <property type="project" value="UniProtKB-UniRule"/>
</dbReference>
<organism evidence="9 10">
    <name type="scientific">Acidaminobacter hydrogenoformans DSM 2784</name>
    <dbReference type="NCBI Taxonomy" id="1120920"/>
    <lineage>
        <taxon>Bacteria</taxon>
        <taxon>Bacillati</taxon>
        <taxon>Bacillota</taxon>
        <taxon>Clostridia</taxon>
        <taxon>Peptostreptococcales</taxon>
        <taxon>Acidaminobacteraceae</taxon>
        <taxon>Acidaminobacter</taxon>
    </lineage>
</organism>
<comment type="function">
    <text evidence="7">This enzyme is involved in nucleotide metabolism: it produces dUMP, the immediate precursor of thymidine nucleotides and it decreases the intracellular concentration of dUTP so that uracil cannot be incorporated into DNA.</text>
</comment>
<dbReference type="InterPro" id="IPR008181">
    <property type="entry name" value="dUTPase"/>
</dbReference>
<dbReference type="UniPathway" id="UPA00610">
    <property type="reaction ID" value="UER00666"/>
</dbReference>
<dbReference type="PANTHER" id="PTHR11241">
    <property type="entry name" value="DEOXYURIDINE 5'-TRIPHOSPHATE NUCLEOTIDOHYDROLASE"/>
    <property type="match status" value="1"/>
</dbReference>
<comment type="cofactor">
    <cofactor evidence="7">
        <name>Mg(2+)</name>
        <dbReference type="ChEBI" id="CHEBI:18420"/>
    </cofactor>
</comment>
<feature type="binding site" evidence="7">
    <location>
        <begin position="63"/>
        <end position="65"/>
    </location>
    <ligand>
        <name>substrate</name>
    </ligand>
</feature>
<dbReference type="InterPro" id="IPR029054">
    <property type="entry name" value="dUTPase-like"/>
</dbReference>
<evidence type="ECO:0000256" key="6">
    <source>
        <dbReference type="ARBA" id="ARBA00047686"/>
    </source>
</evidence>
<keyword evidence="10" id="KW-1185">Reference proteome</keyword>
<dbReference type="STRING" id="1120920.SAMN03080599_00429"/>
<accession>A0A1G5RTR2</accession>
<dbReference type="SUPFAM" id="SSF51283">
    <property type="entry name" value="dUTPase-like"/>
    <property type="match status" value="1"/>
</dbReference>
<dbReference type="PANTHER" id="PTHR11241:SF0">
    <property type="entry name" value="DEOXYURIDINE 5'-TRIPHOSPHATE NUCLEOTIDOHYDROLASE"/>
    <property type="match status" value="1"/>
</dbReference>
<comment type="pathway">
    <text evidence="7">Pyrimidine metabolism; dUMP biosynthesis; dUMP from dCTP (dUTP route): step 2/2.</text>
</comment>
<keyword evidence="2 7" id="KW-0479">Metal-binding</keyword>
<comment type="caution">
    <text evidence="7">Lacks conserved residue(s) required for the propagation of feature annotation.</text>
</comment>
<reference evidence="9 10" key="1">
    <citation type="submission" date="2016-10" db="EMBL/GenBank/DDBJ databases">
        <authorList>
            <person name="de Groot N.N."/>
        </authorList>
    </citation>
    <scope>NUCLEOTIDE SEQUENCE [LARGE SCALE GENOMIC DNA]</scope>
    <source>
        <strain evidence="9 10">DSM 2784</strain>
    </source>
</reference>
<dbReference type="HAMAP" id="MF_00116">
    <property type="entry name" value="dUTPase_bact"/>
    <property type="match status" value="1"/>
</dbReference>
<dbReference type="InterPro" id="IPR036157">
    <property type="entry name" value="dUTPase-like_sf"/>
</dbReference>
<comment type="similarity">
    <text evidence="1 7">Belongs to the dUTPase family.</text>
</comment>
<evidence type="ECO:0000256" key="4">
    <source>
        <dbReference type="ARBA" id="ARBA00022842"/>
    </source>
</evidence>
<feature type="domain" description="dUTPase-like" evidence="8">
    <location>
        <begin position="12"/>
        <end position="145"/>
    </location>
</feature>
<evidence type="ECO:0000256" key="1">
    <source>
        <dbReference type="ARBA" id="ARBA00006581"/>
    </source>
</evidence>
<keyword evidence="5 7" id="KW-0546">Nucleotide metabolism</keyword>
<protein>
    <recommendedName>
        <fullName evidence="7">Deoxyuridine 5'-triphosphate nucleotidohydrolase</fullName>
        <shortName evidence="7">dUTPase</shortName>
        <ecNumber evidence="7">3.6.1.23</ecNumber>
    </recommendedName>
    <alternativeName>
        <fullName evidence="7">dUTP pyrophosphatase</fullName>
    </alternativeName>
</protein>
<evidence type="ECO:0000256" key="7">
    <source>
        <dbReference type="HAMAP-Rule" id="MF_00116"/>
    </source>
</evidence>
<name>A0A1G5RTR2_9FIRM</name>
<dbReference type="OrthoDB" id="9809956at2"/>
<dbReference type="GO" id="GO:0000287">
    <property type="term" value="F:magnesium ion binding"/>
    <property type="evidence" value="ECO:0007669"/>
    <property type="project" value="UniProtKB-UniRule"/>
</dbReference>
<dbReference type="FunFam" id="2.70.40.10:FF:000002">
    <property type="entry name" value="dUTP diphosphatase"/>
    <property type="match status" value="1"/>
</dbReference>
<dbReference type="Pfam" id="PF00692">
    <property type="entry name" value="dUTPase"/>
    <property type="match status" value="1"/>
</dbReference>
<dbReference type="GO" id="GO:0046081">
    <property type="term" value="P:dUTP catabolic process"/>
    <property type="evidence" value="ECO:0007669"/>
    <property type="project" value="InterPro"/>
</dbReference>
<dbReference type="AlphaFoldDB" id="A0A1G5RTR2"/>
<dbReference type="InterPro" id="IPR033704">
    <property type="entry name" value="dUTPase_trimeric"/>
</dbReference>
<evidence type="ECO:0000313" key="9">
    <source>
        <dbReference type="EMBL" id="SCZ76831.1"/>
    </source>
</evidence>
<dbReference type="EC" id="3.6.1.23" evidence="7"/>
<dbReference type="NCBIfam" id="NF001862">
    <property type="entry name" value="PRK00601.1"/>
    <property type="match status" value="1"/>
</dbReference>
<evidence type="ECO:0000259" key="8">
    <source>
        <dbReference type="Pfam" id="PF00692"/>
    </source>
</evidence>
<proteinExistence type="inferred from homology"/>
<dbReference type="EMBL" id="FMWL01000002">
    <property type="protein sequence ID" value="SCZ76831.1"/>
    <property type="molecule type" value="Genomic_DNA"/>
</dbReference>
<comment type="catalytic activity">
    <reaction evidence="6 7">
        <text>dUTP + H2O = dUMP + diphosphate + H(+)</text>
        <dbReference type="Rhea" id="RHEA:10248"/>
        <dbReference type="ChEBI" id="CHEBI:15377"/>
        <dbReference type="ChEBI" id="CHEBI:15378"/>
        <dbReference type="ChEBI" id="CHEBI:33019"/>
        <dbReference type="ChEBI" id="CHEBI:61555"/>
        <dbReference type="ChEBI" id="CHEBI:246422"/>
        <dbReference type="EC" id="3.6.1.23"/>
    </reaction>
</comment>
<feature type="binding site" evidence="7">
    <location>
        <position position="76"/>
    </location>
    <ligand>
        <name>substrate</name>
    </ligand>
</feature>
<dbReference type="RefSeq" id="WP_092589242.1">
    <property type="nucleotide sequence ID" value="NZ_FMWL01000002.1"/>
</dbReference>
<dbReference type="Gene3D" id="2.70.40.10">
    <property type="match status" value="1"/>
</dbReference>
<evidence type="ECO:0000256" key="3">
    <source>
        <dbReference type="ARBA" id="ARBA00022801"/>
    </source>
</evidence>
<evidence type="ECO:0000256" key="2">
    <source>
        <dbReference type="ARBA" id="ARBA00022723"/>
    </source>
</evidence>
<dbReference type="NCBIfam" id="TIGR00576">
    <property type="entry name" value="dut"/>
    <property type="match status" value="1"/>
</dbReference>
<dbReference type="Proteomes" id="UP000199208">
    <property type="component" value="Unassembled WGS sequence"/>
</dbReference>
<keyword evidence="4 7" id="KW-0460">Magnesium</keyword>
<feature type="binding site" evidence="7">
    <location>
        <begin position="80"/>
        <end position="82"/>
    </location>
    <ligand>
        <name>substrate</name>
    </ligand>
</feature>
<keyword evidence="3 7" id="KW-0378">Hydrolase</keyword>